<feature type="region of interest" description="Disordered" evidence="2">
    <location>
        <begin position="1"/>
        <end position="21"/>
    </location>
</feature>
<keyword evidence="1" id="KW-0175">Coiled coil</keyword>
<dbReference type="GeneID" id="111250735"/>
<evidence type="ECO:0008006" key="5">
    <source>
        <dbReference type="Google" id="ProtNLM"/>
    </source>
</evidence>
<feature type="compositionally biased region" description="Pro residues" evidence="2">
    <location>
        <begin position="209"/>
        <end position="227"/>
    </location>
</feature>
<dbReference type="KEGG" id="vde:111250735"/>
<dbReference type="InParanoid" id="A0A7M7MHB4"/>
<dbReference type="OMA" id="DTQQEHN"/>
<dbReference type="OrthoDB" id="78858at2759"/>
<evidence type="ECO:0000256" key="2">
    <source>
        <dbReference type="SAM" id="MobiDB-lite"/>
    </source>
</evidence>
<feature type="region of interest" description="Disordered" evidence="2">
    <location>
        <begin position="319"/>
        <end position="343"/>
    </location>
</feature>
<dbReference type="PANTHER" id="PTHR15276">
    <property type="entry name" value="H4 D10S170 PROTEIN-RELATED"/>
    <property type="match status" value="1"/>
</dbReference>
<feature type="compositionally biased region" description="Low complexity" evidence="2">
    <location>
        <begin position="418"/>
        <end position="435"/>
    </location>
</feature>
<feature type="region of interest" description="Disordered" evidence="2">
    <location>
        <begin position="197"/>
        <end position="232"/>
    </location>
</feature>
<feature type="region of interest" description="Disordered" evidence="2">
    <location>
        <begin position="384"/>
        <end position="463"/>
    </location>
</feature>
<protein>
    <recommendedName>
        <fullName evidence="5">Coiled-coil domain-containing protein 6</fullName>
    </recommendedName>
</protein>
<dbReference type="InterPro" id="IPR019152">
    <property type="entry name" value="DUF2046"/>
</dbReference>
<evidence type="ECO:0000256" key="1">
    <source>
        <dbReference type="SAM" id="Coils"/>
    </source>
</evidence>
<feature type="compositionally biased region" description="Low complexity" evidence="2">
    <location>
        <begin position="1"/>
        <end position="12"/>
    </location>
</feature>
<evidence type="ECO:0000313" key="4">
    <source>
        <dbReference type="Proteomes" id="UP000594260"/>
    </source>
</evidence>
<sequence>MADSASESDSSSVDGLMVAPSPLTREQFQKRIDSLRQENRVLKMELETFRLRVKQLQEENTALRRASVNIQAKAEQEEEFISNTLLKKIQALKREKETLCQNYEQEEECLTNDLSRKLTQLRQEKVQLEKSLEHEQEALVNKLMRKIERLEADTLTKQNNLEQLRREKVELENTLEQEQEALVNRLWKRMDTLESEKRSLQEKLDQPLSAPPSPRSDVPPPRPPNPDPAGMTRHIRNLKQEVNRLKTLLHKTERESAEKIAQLSQEERQIKEENIRLQRKLQMEVERREQLCRHLSESESSLEMDEERFFNEGHCGRGRTVSSPVPHTGPGQRSISPAPSGRCGDAGAVPFHPVGSPMGSLHARCCPTCQQPLLYPLTTSGHHPGGHRVVGAEGQSPSTPLGGVSPGPASMLPPNHPATAAASSSFATSSARTSRIPVATSTSPVNLIMGPPASPMDTSRPGY</sequence>
<dbReference type="RefSeq" id="XP_022662121.1">
    <property type="nucleotide sequence ID" value="XM_022806386.1"/>
</dbReference>
<dbReference type="FunCoup" id="A0A7M7MHB4">
    <property type="interactions" value="803"/>
</dbReference>
<name>A0A7M7MHB4_VARDE</name>
<dbReference type="AlphaFoldDB" id="A0A7M7MHB4"/>
<feature type="coiled-coil region" evidence="1">
    <location>
        <begin position="235"/>
        <end position="283"/>
    </location>
</feature>
<dbReference type="PANTHER" id="PTHR15276:SF0">
    <property type="entry name" value="COILED-COIL DOMAIN-CONTAINING PROTEIN 6"/>
    <property type="match status" value="1"/>
</dbReference>
<dbReference type="Pfam" id="PF09755">
    <property type="entry name" value="DUF2046"/>
    <property type="match status" value="1"/>
</dbReference>
<proteinExistence type="predicted"/>
<dbReference type="Proteomes" id="UP000594260">
    <property type="component" value="Unplaced"/>
</dbReference>
<reference evidence="3" key="1">
    <citation type="submission" date="2021-01" db="UniProtKB">
        <authorList>
            <consortium name="EnsemblMetazoa"/>
        </authorList>
    </citation>
    <scope>IDENTIFICATION</scope>
</reference>
<organism evidence="3 4">
    <name type="scientific">Varroa destructor</name>
    <name type="common">Honeybee mite</name>
    <dbReference type="NCBI Taxonomy" id="109461"/>
    <lineage>
        <taxon>Eukaryota</taxon>
        <taxon>Metazoa</taxon>
        <taxon>Ecdysozoa</taxon>
        <taxon>Arthropoda</taxon>
        <taxon>Chelicerata</taxon>
        <taxon>Arachnida</taxon>
        <taxon>Acari</taxon>
        <taxon>Parasitiformes</taxon>
        <taxon>Mesostigmata</taxon>
        <taxon>Gamasina</taxon>
        <taxon>Dermanyssoidea</taxon>
        <taxon>Varroidae</taxon>
        <taxon>Varroa</taxon>
    </lineage>
</organism>
<feature type="compositionally biased region" description="Polar residues" evidence="2">
    <location>
        <begin position="320"/>
        <end position="337"/>
    </location>
</feature>
<dbReference type="EnsemblMetazoa" id="XM_022806386">
    <property type="protein sequence ID" value="XP_022662121"/>
    <property type="gene ID" value="LOC111250735"/>
</dbReference>
<accession>A0A7M7MHB4</accession>
<keyword evidence="4" id="KW-1185">Reference proteome</keyword>
<evidence type="ECO:0000313" key="3">
    <source>
        <dbReference type="EnsemblMetazoa" id="XP_022662121"/>
    </source>
</evidence>